<dbReference type="RefSeq" id="XP_028155446.1">
    <property type="nucleotide sequence ID" value="XM_028299645.1"/>
</dbReference>
<sequence>MKTIIVLTLIQVIYRTSHQVKGDDIDINITPLENLLLPIKLGTCRLIYSKHTFIHYINLNEIVRQVKSLKDNYQIIKTSVVKVNASNPISYHGLAENMLERTEVLINTLEKKLENIYPHIRSKRGLIDGIGKVNKYLLGNLDSDDGDRYDKAIEVLENNQKHIIHETNLQISLYKKLIDHYNKSLATLWQNQEKLQRNLQKFQLEIQNTINSLGNYITFQ</sequence>
<feature type="chain" id="PRO_5028379484" evidence="1">
    <location>
        <begin position="23"/>
        <end position="220"/>
    </location>
</feature>
<proteinExistence type="predicted"/>
<keyword evidence="1" id="KW-0732">Signal</keyword>
<reference evidence="2" key="1">
    <citation type="submission" date="2025-08" db="UniProtKB">
        <authorList>
            <consortium name="RefSeq"/>
        </authorList>
    </citation>
    <scope>IDENTIFICATION</scope>
    <source>
        <tissue evidence="2">Whole insect</tissue>
    </source>
</reference>
<organism evidence="2">
    <name type="scientific">Diabrotica virgifera virgifera</name>
    <name type="common">western corn rootworm</name>
    <dbReference type="NCBI Taxonomy" id="50390"/>
    <lineage>
        <taxon>Eukaryota</taxon>
        <taxon>Metazoa</taxon>
        <taxon>Ecdysozoa</taxon>
        <taxon>Arthropoda</taxon>
        <taxon>Hexapoda</taxon>
        <taxon>Insecta</taxon>
        <taxon>Pterygota</taxon>
        <taxon>Neoptera</taxon>
        <taxon>Endopterygota</taxon>
        <taxon>Coleoptera</taxon>
        <taxon>Polyphaga</taxon>
        <taxon>Cucujiformia</taxon>
        <taxon>Chrysomeloidea</taxon>
        <taxon>Chrysomelidae</taxon>
        <taxon>Galerucinae</taxon>
        <taxon>Diabroticina</taxon>
        <taxon>Diabroticites</taxon>
        <taxon>Diabrotica</taxon>
    </lineage>
</organism>
<evidence type="ECO:0000256" key="1">
    <source>
        <dbReference type="SAM" id="SignalP"/>
    </source>
</evidence>
<evidence type="ECO:0000313" key="2">
    <source>
        <dbReference type="RefSeq" id="XP_028155446.1"/>
    </source>
</evidence>
<accession>A0A6P7H0E3</accession>
<gene>
    <name evidence="2" type="primary">LOC114349305</name>
</gene>
<feature type="signal peptide" evidence="1">
    <location>
        <begin position="1"/>
        <end position="22"/>
    </location>
</feature>
<protein>
    <submittedName>
        <fullName evidence="2">Uncharacterized protein LOC114349305</fullName>
    </submittedName>
</protein>
<feature type="non-terminal residue" evidence="2">
    <location>
        <position position="220"/>
    </location>
</feature>
<name>A0A6P7H0E3_DIAVI</name>
<dbReference type="InParanoid" id="A0A6P7H0E3"/>
<dbReference type="InterPro" id="IPR022048">
    <property type="entry name" value="Envelope_fusion-like"/>
</dbReference>
<dbReference type="AlphaFoldDB" id="A0A6P7H0E3"/>
<dbReference type="Pfam" id="PF12259">
    <property type="entry name" value="Baculo_F"/>
    <property type="match status" value="1"/>
</dbReference>